<gene>
    <name evidence="2" type="ORF">EV199_3455</name>
</gene>
<evidence type="ECO:0000313" key="2">
    <source>
        <dbReference type="EMBL" id="RZS71550.1"/>
    </source>
</evidence>
<dbReference type="AlphaFoldDB" id="A0A4Q7MWW0"/>
<dbReference type="OrthoDB" id="660490at2"/>
<dbReference type="Proteomes" id="UP000293874">
    <property type="component" value="Unassembled WGS sequence"/>
</dbReference>
<evidence type="ECO:0008006" key="4">
    <source>
        <dbReference type="Google" id="ProtNLM"/>
    </source>
</evidence>
<reference evidence="2 3" key="1">
    <citation type="submission" date="2019-02" db="EMBL/GenBank/DDBJ databases">
        <title>Genomic Encyclopedia of Type Strains, Phase IV (KMG-IV): sequencing the most valuable type-strain genomes for metagenomic binning, comparative biology and taxonomic classification.</title>
        <authorList>
            <person name="Goeker M."/>
        </authorList>
    </citation>
    <scope>NUCLEOTIDE SEQUENCE [LARGE SCALE GENOMIC DNA]</scope>
    <source>
        <strain evidence="2 3">DSM 18116</strain>
    </source>
</reference>
<comment type="caution">
    <text evidence="2">The sequence shown here is derived from an EMBL/GenBank/DDBJ whole genome shotgun (WGS) entry which is preliminary data.</text>
</comment>
<dbReference type="EMBL" id="SGXA01000002">
    <property type="protein sequence ID" value="RZS71550.1"/>
    <property type="molecule type" value="Genomic_DNA"/>
</dbReference>
<evidence type="ECO:0000256" key="1">
    <source>
        <dbReference type="SAM" id="SignalP"/>
    </source>
</evidence>
<keyword evidence="1" id="KW-0732">Signal</keyword>
<feature type="chain" id="PRO_5020976820" description="Polysaccharide lyase-like protein" evidence="1">
    <location>
        <begin position="20"/>
        <end position="263"/>
    </location>
</feature>
<protein>
    <recommendedName>
        <fullName evidence="4">Polysaccharide lyase-like protein</fullName>
    </recommendedName>
</protein>
<accession>A0A4Q7MWW0</accession>
<name>A0A4Q7MWW0_9BACT</name>
<organism evidence="2 3">
    <name type="scientific">Pseudobacter ginsenosidimutans</name>
    <dbReference type="NCBI Taxonomy" id="661488"/>
    <lineage>
        <taxon>Bacteria</taxon>
        <taxon>Pseudomonadati</taxon>
        <taxon>Bacteroidota</taxon>
        <taxon>Chitinophagia</taxon>
        <taxon>Chitinophagales</taxon>
        <taxon>Chitinophagaceae</taxon>
        <taxon>Pseudobacter</taxon>
    </lineage>
</organism>
<dbReference type="RefSeq" id="WP_130542042.1">
    <property type="nucleotide sequence ID" value="NZ_CP042431.1"/>
</dbReference>
<sequence>MRKIFILTVSLLCANWLQAQFNTVQFQPKTYTAEDQITFTIDVSTVASLAGKTDLYIWLWANDNAPGYTKVDGVTNGGVWGSSKPEAKMTNKGNNIFEFKFLPTSMFGFEPGKLLHWQFLVKNQDGTAQSGNSPNYVFEPIVFIPVPFRVFPNKLSPSDVATVYFHQDLATSVAEQRMTPKTVVVSLYDEGGTQIGTAKTWNLKAEGNQVWSYSFIPNIAWTIPAGKTASKFTFRFDGTGKDVNGNNVNITGTTTEKNIDALQ</sequence>
<evidence type="ECO:0000313" key="3">
    <source>
        <dbReference type="Proteomes" id="UP000293874"/>
    </source>
</evidence>
<proteinExistence type="predicted"/>
<keyword evidence="3" id="KW-1185">Reference proteome</keyword>
<feature type="signal peptide" evidence="1">
    <location>
        <begin position="1"/>
        <end position="19"/>
    </location>
</feature>